<dbReference type="AlphaFoldDB" id="A0A1W6N243"/>
<feature type="domain" description="N-acetyltransferase" evidence="2">
    <location>
        <begin position="23"/>
        <end position="163"/>
    </location>
</feature>
<keyword evidence="4" id="KW-1185">Reference proteome</keyword>
<feature type="compositionally biased region" description="Low complexity" evidence="1">
    <location>
        <begin position="201"/>
        <end position="212"/>
    </location>
</feature>
<organism evidence="3 4">
    <name type="scientific">Methylocystis bryophila</name>
    <dbReference type="NCBI Taxonomy" id="655015"/>
    <lineage>
        <taxon>Bacteria</taxon>
        <taxon>Pseudomonadati</taxon>
        <taxon>Pseudomonadota</taxon>
        <taxon>Alphaproteobacteria</taxon>
        <taxon>Hyphomicrobiales</taxon>
        <taxon>Methylocystaceae</taxon>
        <taxon>Methylocystis</taxon>
    </lineage>
</organism>
<keyword evidence="3" id="KW-0808">Transferase</keyword>
<dbReference type="CDD" id="cd04301">
    <property type="entry name" value="NAT_SF"/>
    <property type="match status" value="1"/>
</dbReference>
<name>A0A1W6N243_9HYPH</name>
<dbReference type="KEGG" id="mbry:B1812_19915"/>
<dbReference type="InterPro" id="IPR016181">
    <property type="entry name" value="Acyl_CoA_acyltransferase"/>
</dbReference>
<reference evidence="3 4" key="1">
    <citation type="submission" date="2017-02" db="EMBL/GenBank/DDBJ databases">
        <authorList>
            <person name="Peterson S.W."/>
        </authorList>
    </citation>
    <scope>NUCLEOTIDE SEQUENCE [LARGE SCALE GENOMIC DNA]</scope>
    <source>
        <strain evidence="3 4">S285</strain>
    </source>
</reference>
<dbReference type="GO" id="GO:0016747">
    <property type="term" value="F:acyltransferase activity, transferring groups other than amino-acyl groups"/>
    <property type="evidence" value="ECO:0007669"/>
    <property type="project" value="InterPro"/>
</dbReference>
<dbReference type="InterPro" id="IPR000182">
    <property type="entry name" value="GNAT_dom"/>
</dbReference>
<accession>A0A1W6N243</accession>
<feature type="region of interest" description="Disordered" evidence="1">
    <location>
        <begin position="198"/>
        <end position="219"/>
    </location>
</feature>
<dbReference type="STRING" id="655015.B1812_19915"/>
<dbReference type="SUPFAM" id="SSF55729">
    <property type="entry name" value="Acyl-CoA N-acyltransferases (Nat)"/>
    <property type="match status" value="1"/>
</dbReference>
<evidence type="ECO:0000313" key="3">
    <source>
        <dbReference type="EMBL" id="ARN83831.1"/>
    </source>
</evidence>
<evidence type="ECO:0000313" key="4">
    <source>
        <dbReference type="Proteomes" id="UP000193978"/>
    </source>
</evidence>
<dbReference type="Proteomes" id="UP000193978">
    <property type="component" value="Chromosome"/>
</dbReference>
<sequence>MVESQNERYSTRDAGHTLRNSRYDVRVARTMDDLLMVYSIRSAVYIAEQDCPFSEEFDGNDHCATHFIAFAADEPAGCLRARFFADFVKLERLAVRKPFRRSTLAFELVRCGINHARRKGFRRIYGHARQGLESFWARFGAKAIPGREEFLFSDHLYTEMTIDLEPADDEITLSEDPMKILRPEGDWDREGVLEFSRTRAARSVSSNSVRATPKPKNAA</sequence>
<evidence type="ECO:0000259" key="2">
    <source>
        <dbReference type="PROSITE" id="PS51186"/>
    </source>
</evidence>
<dbReference type="PROSITE" id="PS51186">
    <property type="entry name" value="GNAT"/>
    <property type="match status" value="1"/>
</dbReference>
<dbReference type="Gene3D" id="3.40.630.30">
    <property type="match status" value="1"/>
</dbReference>
<protein>
    <submittedName>
        <fullName evidence="3">GNAT family N-acetyltransferase</fullName>
    </submittedName>
</protein>
<evidence type="ECO:0000256" key="1">
    <source>
        <dbReference type="SAM" id="MobiDB-lite"/>
    </source>
</evidence>
<proteinExistence type="predicted"/>
<dbReference type="EMBL" id="CP019948">
    <property type="protein sequence ID" value="ARN83831.1"/>
    <property type="molecule type" value="Genomic_DNA"/>
</dbReference>
<dbReference type="Pfam" id="PF00583">
    <property type="entry name" value="Acetyltransf_1"/>
    <property type="match status" value="1"/>
</dbReference>
<gene>
    <name evidence="3" type="ORF">B1812_19915</name>
</gene>